<sequence>MIAPLPFGDSYQPPRESTRADTRPDTGQAAARRAETIAAAATSKQGAEQRTGEERRGEERRSKAGTKQGSEESMECSVSRTNLNCISLADPDTLKSVALLKQACLDSGFFYVVDHGISQELMDAVFAQSKKFFDLPIIEKMKLLRNEKNRGYTPVLDEILDPKNQVNGDYKEGYYIGVEVPEDDPQANKPFYGPNQWPSDEVLPKWREVMEQYIFVALITSLFCCNNLTPSSLGLTSTGDYKEGYYIGVEVPEDDPQANKPFYGPNQWPSDEVLPKWREVMEQYIFVALITSLFCCNNLTPSSLGLTSTGDYKEGYYIGVEVPEDDPQANKPFYGPNQWPSDEVLPKWREVMEQYIFVALSLASGCDDDSLDCVHGMVDTLSRIIAILKDVIQNKDHIIVLLQQPYSLLSRPHFYGFQEIVPLNAGNVIGTEDNVPAKRWYPSLGGH</sequence>
<evidence type="ECO:0000259" key="5">
    <source>
        <dbReference type="Pfam" id="PF14226"/>
    </source>
</evidence>
<dbReference type="AlphaFoldDB" id="A0A8J5WMU7"/>
<dbReference type="PANTHER" id="PTHR10209">
    <property type="entry name" value="OXIDOREDUCTASE, 2OG-FE II OXYGENASE FAMILY PROTEIN"/>
    <property type="match status" value="1"/>
</dbReference>
<organism evidence="6 7">
    <name type="scientific">Zizania palustris</name>
    <name type="common">Northern wild rice</name>
    <dbReference type="NCBI Taxonomy" id="103762"/>
    <lineage>
        <taxon>Eukaryota</taxon>
        <taxon>Viridiplantae</taxon>
        <taxon>Streptophyta</taxon>
        <taxon>Embryophyta</taxon>
        <taxon>Tracheophyta</taxon>
        <taxon>Spermatophyta</taxon>
        <taxon>Magnoliopsida</taxon>
        <taxon>Liliopsida</taxon>
        <taxon>Poales</taxon>
        <taxon>Poaceae</taxon>
        <taxon>BOP clade</taxon>
        <taxon>Oryzoideae</taxon>
        <taxon>Oryzeae</taxon>
        <taxon>Zizaniinae</taxon>
        <taxon>Zizania</taxon>
    </lineage>
</organism>
<dbReference type="InterPro" id="IPR026992">
    <property type="entry name" value="DIOX_N"/>
</dbReference>
<proteinExistence type="predicted"/>
<accession>A0A8J5WMU7</accession>
<evidence type="ECO:0000256" key="3">
    <source>
        <dbReference type="ARBA" id="ARBA00023004"/>
    </source>
</evidence>
<dbReference type="OrthoDB" id="288590at2759"/>
<feature type="compositionally biased region" description="Basic and acidic residues" evidence="4">
    <location>
        <begin position="50"/>
        <end position="62"/>
    </location>
</feature>
<evidence type="ECO:0000313" key="6">
    <source>
        <dbReference type="EMBL" id="KAG8092671.1"/>
    </source>
</evidence>
<keyword evidence="7" id="KW-1185">Reference proteome</keyword>
<dbReference type="Proteomes" id="UP000729402">
    <property type="component" value="Unassembled WGS sequence"/>
</dbReference>
<comment type="caution">
    <text evidence="6">The sequence shown here is derived from an EMBL/GenBank/DDBJ whole genome shotgun (WGS) entry which is preliminary data.</text>
</comment>
<feature type="region of interest" description="Disordered" evidence="4">
    <location>
        <begin position="1"/>
        <end position="76"/>
    </location>
</feature>
<keyword evidence="2" id="KW-0560">Oxidoreductase</keyword>
<dbReference type="GO" id="GO:0046872">
    <property type="term" value="F:metal ion binding"/>
    <property type="evidence" value="ECO:0007669"/>
    <property type="project" value="UniProtKB-KW"/>
</dbReference>
<dbReference type="Pfam" id="PF14226">
    <property type="entry name" value="DIOX_N"/>
    <property type="match status" value="1"/>
</dbReference>
<reference evidence="6" key="2">
    <citation type="submission" date="2021-02" db="EMBL/GenBank/DDBJ databases">
        <authorList>
            <person name="Kimball J.A."/>
            <person name="Haas M.W."/>
            <person name="Macchietto M."/>
            <person name="Kono T."/>
            <person name="Duquette J."/>
            <person name="Shao M."/>
        </authorList>
    </citation>
    <scope>NUCLEOTIDE SEQUENCE</scope>
    <source>
        <tissue evidence="6">Fresh leaf tissue</tissue>
    </source>
</reference>
<name>A0A8J5WMU7_ZIZPA</name>
<evidence type="ECO:0000256" key="1">
    <source>
        <dbReference type="ARBA" id="ARBA00022723"/>
    </source>
</evidence>
<protein>
    <recommendedName>
        <fullName evidence="5">Non-haem dioxygenase N-terminal domain-containing protein</fullName>
    </recommendedName>
</protein>
<evidence type="ECO:0000256" key="2">
    <source>
        <dbReference type="ARBA" id="ARBA00023002"/>
    </source>
</evidence>
<dbReference type="PANTHER" id="PTHR10209:SF867">
    <property type="entry name" value="2-OXOGLUTARATE (2OG) AND FE(II)-DEPENDENT OXYGENASE SUPERFAMILY PROTEIN"/>
    <property type="match status" value="1"/>
</dbReference>
<gene>
    <name evidence="6" type="ORF">GUJ93_ZPchr0012g20954</name>
</gene>
<evidence type="ECO:0000256" key="4">
    <source>
        <dbReference type="SAM" id="MobiDB-lite"/>
    </source>
</evidence>
<dbReference type="EMBL" id="JAAALK010000080">
    <property type="protein sequence ID" value="KAG8092671.1"/>
    <property type="molecule type" value="Genomic_DNA"/>
</dbReference>
<evidence type="ECO:0000313" key="7">
    <source>
        <dbReference type="Proteomes" id="UP000729402"/>
    </source>
</evidence>
<keyword evidence="1" id="KW-0479">Metal-binding</keyword>
<reference evidence="6" key="1">
    <citation type="journal article" date="2021" name="bioRxiv">
        <title>Whole Genome Assembly and Annotation of Northern Wild Rice, Zizania palustris L., Supports a Whole Genome Duplication in the Zizania Genus.</title>
        <authorList>
            <person name="Haas M."/>
            <person name="Kono T."/>
            <person name="Macchietto M."/>
            <person name="Millas R."/>
            <person name="McGilp L."/>
            <person name="Shao M."/>
            <person name="Duquette J."/>
            <person name="Hirsch C.N."/>
            <person name="Kimball J."/>
        </authorList>
    </citation>
    <scope>NUCLEOTIDE SEQUENCE</scope>
    <source>
        <tissue evidence="6">Fresh leaf tissue</tissue>
    </source>
</reference>
<dbReference type="GO" id="GO:0016491">
    <property type="term" value="F:oxidoreductase activity"/>
    <property type="evidence" value="ECO:0007669"/>
    <property type="project" value="UniProtKB-KW"/>
</dbReference>
<feature type="domain" description="Non-haem dioxygenase N-terminal" evidence="5">
    <location>
        <begin position="85"/>
        <end position="199"/>
    </location>
</feature>
<keyword evidence="3" id="KW-0408">Iron</keyword>